<keyword evidence="2" id="KW-0812">Transmembrane</keyword>
<evidence type="ECO:0000256" key="2">
    <source>
        <dbReference type="SAM" id="Phobius"/>
    </source>
</evidence>
<evidence type="ECO:0000313" key="4">
    <source>
        <dbReference type="Proteomes" id="UP000002279"/>
    </source>
</evidence>
<dbReference type="KEGG" id="oaa:103165824"/>
<accession>A0A6I8P7B5</accession>
<feature type="transmembrane region" description="Helical" evidence="2">
    <location>
        <begin position="85"/>
        <end position="105"/>
    </location>
</feature>
<reference evidence="3" key="2">
    <citation type="submission" date="2025-08" db="UniProtKB">
        <authorList>
            <consortium name="Ensembl"/>
        </authorList>
    </citation>
    <scope>IDENTIFICATION</scope>
    <source>
        <strain evidence="3">Glennie</strain>
    </source>
</reference>
<protein>
    <submittedName>
        <fullName evidence="3">Mast cell expressed membrane protein 1</fullName>
    </submittedName>
</protein>
<keyword evidence="2" id="KW-1133">Transmembrane helix</keyword>
<dbReference type="InterPro" id="IPR038818">
    <property type="entry name" value="MCEMP1"/>
</dbReference>
<dbReference type="Bgee" id="ENSOANG00000050221">
    <property type="expression patterns" value="Expressed in ovary"/>
</dbReference>
<evidence type="ECO:0000313" key="3">
    <source>
        <dbReference type="Ensembl" id="ENSOANP00000050047.1"/>
    </source>
</evidence>
<name>A0A6I8P7B5_ORNAN</name>
<dbReference type="CTD" id="199675"/>
<proteinExistence type="predicted"/>
<dbReference type="OrthoDB" id="9837482at2759"/>
<dbReference type="GeneID" id="103165824"/>
<reference evidence="3" key="3">
    <citation type="submission" date="2025-09" db="UniProtKB">
        <authorList>
            <consortium name="Ensembl"/>
        </authorList>
    </citation>
    <scope>IDENTIFICATION</scope>
    <source>
        <strain evidence="3">Glennie</strain>
    </source>
</reference>
<dbReference type="InParanoid" id="A0A6I8P7B5"/>
<evidence type="ECO:0000256" key="1">
    <source>
        <dbReference type="SAM" id="MobiDB-lite"/>
    </source>
</evidence>
<sequence>MEPTDIYMNQQLDTVQTWKSKKKRDPEAGRAEKKDDPDYENVTMTFKRQHDLGNQSSPPAGPAPIAPGLSRLSVPRWVHKSIMSLYILLVFSFMLSIIFFLLVLVKISQVSQELEDVKLALSNSIQNELNKTAMNFSSRMDIFESQVKTLKGKFQNNLALSNQLKKLESNLKNLTERLAPPS</sequence>
<reference evidence="3 4" key="1">
    <citation type="journal article" date="2008" name="Nature">
        <title>Genome analysis of the platypus reveals unique signatures of evolution.</title>
        <authorList>
            <person name="Warren W.C."/>
            <person name="Hillier L.W."/>
            <person name="Marshall Graves J.A."/>
            <person name="Birney E."/>
            <person name="Ponting C.P."/>
            <person name="Grutzner F."/>
            <person name="Belov K."/>
            <person name="Miller W."/>
            <person name="Clarke L."/>
            <person name="Chinwalla A.T."/>
            <person name="Yang S.P."/>
            <person name="Heger A."/>
            <person name="Locke D.P."/>
            <person name="Miethke P."/>
            <person name="Waters P.D."/>
            <person name="Veyrunes F."/>
            <person name="Fulton L."/>
            <person name="Fulton B."/>
            <person name="Graves T."/>
            <person name="Wallis J."/>
            <person name="Puente X.S."/>
            <person name="Lopez-Otin C."/>
            <person name="Ordonez G.R."/>
            <person name="Eichler E.E."/>
            <person name="Chen L."/>
            <person name="Cheng Z."/>
            <person name="Deakin J.E."/>
            <person name="Alsop A."/>
            <person name="Thompson K."/>
            <person name="Kirby P."/>
            <person name="Papenfuss A.T."/>
            <person name="Wakefield M.J."/>
            <person name="Olender T."/>
            <person name="Lancet D."/>
            <person name="Huttley G.A."/>
            <person name="Smit A.F."/>
            <person name="Pask A."/>
            <person name="Temple-Smith P."/>
            <person name="Batzer M.A."/>
            <person name="Walker J.A."/>
            <person name="Konkel M.K."/>
            <person name="Harris R.S."/>
            <person name="Whittington C.M."/>
            <person name="Wong E.S."/>
            <person name="Gemmell N.J."/>
            <person name="Buschiazzo E."/>
            <person name="Vargas Jentzsch I.M."/>
            <person name="Merkel A."/>
            <person name="Schmitz J."/>
            <person name="Zemann A."/>
            <person name="Churakov G."/>
            <person name="Kriegs J.O."/>
            <person name="Brosius J."/>
            <person name="Murchison E.P."/>
            <person name="Sachidanandam R."/>
            <person name="Smith C."/>
            <person name="Hannon G.J."/>
            <person name="Tsend-Ayush E."/>
            <person name="McMillan D."/>
            <person name="Attenborough R."/>
            <person name="Rens W."/>
            <person name="Ferguson-Smith M."/>
            <person name="Lefevre C.M."/>
            <person name="Sharp J.A."/>
            <person name="Nicholas K.R."/>
            <person name="Ray D.A."/>
            <person name="Kube M."/>
            <person name="Reinhardt R."/>
            <person name="Pringle T.H."/>
            <person name="Taylor J."/>
            <person name="Jones R.C."/>
            <person name="Nixon B."/>
            <person name="Dacheux J.L."/>
            <person name="Niwa H."/>
            <person name="Sekita Y."/>
            <person name="Huang X."/>
            <person name="Stark A."/>
            <person name="Kheradpour P."/>
            <person name="Kellis M."/>
            <person name="Flicek P."/>
            <person name="Chen Y."/>
            <person name="Webber C."/>
            <person name="Hardison R."/>
            <person name="Nelson J."/>
            <person name="Hallsworth-Pepin K."/>
            <person name="Delehaunty K."/>
            <person name="Markovic C."/>
            <person name="Minx P."/>
            <person name="Feng Y."/>
            <person name="Kremitzki C."/>
            <person name="Mitreva M."/>
            <person name="Glasscock J."/>
            <person name="Wylie T."/>
            <person name="Wohldmann P."/>
            <person name="Thiru P."/>
            <person name="Nhan M.N."/>
            <person name="Pohl C.S."/>
            <person name="Smith S.M."/>
            <person name="Hou S."/>
            <person name="Nefedov M."/>
            <person name="de Jong P.J."/>
            <person name="Renfree M.B."/>
            <person name="Mardis E.R."/>
            <person name="Wilson R.K."/>
        </authorList>
    </citation>
    <scope>NUCLEOTIDE SEQUENCE [LARGE SCALE GENOMIC DNA]</scope>
    <source>
        <strain evidence="3 4">Glennie</strain>
    </source>
</reference>
<dbReference type="GeneTree" id="ENSGT00390000007959"/>
<dbReference type="PANTHER" id="PTHR37856">
    <property type="entry name" value="MAST CELL-EXPRESSED MEMBRANE PROTEIN 1"/>
    <property type="match status" value="1"/>
</dbReference>
<feature type="compositionally biased region" description="Basic and acidic residues" evidence="1">
    <location>
        <begin position="24"/>
        <end position="36"/>
    </location>
</feature>
<dbReference type="AlphaFoldDB" id="A0A6I8P7B5"/>
<feature type="compositionally biased region" description="Polar residues" evidence="1">
    <location>
        <begin position="42"/>
        <end position="57"/>
    </location>
</feature>
<dbReference type="PANTHER" id="PTHR37856:SF1">
    <property type="entry name" value="MAST CELL-EXPRESSED MEMBRANE PROTEIN 1"/>
    <property type="match status" value="1"/>
</dbReference>
<dbReference type="RefSeq" id="XP_028908075.1">
    <property type="nucleotide sequence ID" value="XM_029052242.2"/>
</dbReference>
<dbReference type="Ensembl" id="ENSOANT00000055358.1">
    <property type="protein sequence ID" value="ENSOANP00000050047.1"/>
    <property type="gene ID" value="ENSOANG00000050221.1"/>
</dbReference>
<keyword evidence="2" id="KW-0472">Membrane</keyword>
<organism evidence="3 4">
    <name type="scientific">Ornithorhynchus anatinus</name>
    <name type="common">Duckbill platypus</name>
    <dbReference type="NCBI Taxonomy" id="9258"/>
    <lineage>
        <taxon>Eukaryota</taxon>
        <taxon>Metazoa</taxon>
        <taxon>Chordata</taxon>
        <taxon>Craniata</taxon>
        <taxon>Vertebrata</taxon>
        <taxon>Euteleostomi</taxon>
        <taxon>Mammalia</taxon>
        <taxon>Monotremata</taxon>
        <taxon>Ornithorhynchidae</taxon>
        <taxon>Ornithorhynchus</taxon>
    </lineage>
</organism>
<gene>
    <name evidence="3" type="primary">MCEMP1</name>
</gene>
<dbReference type="FunCoup" id="A0A6I8P7B5">
    <property type="interactions" value="29"/>
</dbReference>
<dbReference type="Proteomes" id="UP000002279">
    <property type="component" value="Chromosome X1"/>
</dbReference>
<feature type="region of interest" description="Disordered" evidence="1">
    <location>
        <begin position="17"/>
        <end position="64"/>
    </location>
</feature>
<keyword evidence="4" id="KW-1185">Reference proteome</keyword>